<dbReference type="PANTHER" id="PTHR34385:SF1">
    <property type="entry name" value="PEPTIDOGLYCAN L-ALANYL-D-GLUTAMATE ENDOPEPTIDASE CWLK"/>
    <property type="match status" value="1"/>
</dbReference>
<feature type="region of interest" description="Disordered" evidence="1">
    <location>
        <begin position="27"/>
        <end position="89"/>
    </location>
</feature>
<evidence type="ECO:0000256" key="2">
    <source>
        <dbReference type="SAM" id="SignalP"/>
    </source>
</evidence>
<proteinExistence type="predicted"/>
<dbReference type="Gene3D" id="2.60.40.1080">
    <property type="match status" value="1"/>
</dbReference>
<evidence type="ECO:0000313" key="5">
    <source>
        <dbReference type="Proteomes" id="UP001597497"/>
    </source>
</evidence>
<dbReference type="PANTHER" id="PTHR34385">
    <property type="entry name" value="D-ALANYL-D-ALANINE CARBOXYPEPTIDASE"/>
    <property type="match status" value="1"/>
</dbReference>
<accession>A0ABW5R9F3</accession>
<dbReference type="CDD" id="cd14852">
    <property type="entry name" value="LD-carboxypeptidase"/>
    <property type="match status" value="1"/>
</dbReference>
<dbReference type="InterPro" id="IPR058193">
    <property type="entry name" value="VanY/YodJ_core_dom"/>
</dbReference>
<protein>
    <submittedName>
        <fullName evidence="4">D-alanyl-D-alanine carboxypeptidase family protein</fullName>
    </submittedName>
</protein>
<keyword evidence="5" id="KW-1185">Reference proteome</keyword>
<dbReference type="GO" id="GO:0004180">
    <property type="term" value="F:carboxypeptidase activity"/>
    <property type="evidence" value="ECO:0007669"/>
    <property type="project" value="UniProtKB-KW"/>
</dbReference>
<keyword evidence="4" id="KW-0378">Hydrolase</keyword>
<dbReference type="SUPFAM" id="SSF55166">
    <property type="entry name" value="Hedgehog/DD-peptidase"/>
    <property type="match status" value="1"/>
</dbReference>
<comment type="caution">
    <text evidence="4">The sequence shown here is derived from an EMBL/GenBank/DDBJ whole genome shotgun (WGS) entry which is preliminary data.</text>
</comment>
<evidence type="ECO:0000259" key="3">
    <source>
        <dbReference type="Pfam" id="PF02557"/>
    </source>
</evidence>
<organism evidence="4 5">
    <name type="scientific">Marinicrinis sediminis</name>
    <dbReference type="NCBI Taxonomy" id="1652465"/>
    <lineage>
        <taxon>Bacteria</taxon>
        <taxon>Bacillati</taxon>
        <taxon>Bacillota</taxon>
        <taxon>Bacilli</taxon>
        <taxon>Bacillales</taxon>
        <taxon>Paenibacillaceae</taxon>
    </lineage>
</organism>
<feature type="compositionally biased region" description="Polar residues" evidence="1">
    <location>
        <begin position="37"/>
        <end position="50"/>
    </location>
</feature>
<name>A0ABW5R9F3_9BACL</name>
<dbReference type="Gene3D" id="3.30.1380.10">
    <property type="match status" value="1"/>
</dbReference>
<feature type="signal peptide" evidence="2">
    <location>
        <begin position="1"/>
        <end position="21"/>
    </location>
</feature>
<dbReference type="EMBL" id="JBHUMM010000010">
    <property type="protein sequence ID" value="MFD2671375.1"/>
    <property type="molecule type" value="Genomic_DNA"/>
</dbReference>
<dbReference type="InterPro" id="IPR009045">
    <property type="entry name" value="Zn_M74/Hedgehog-like"/>
</dbReference>
<evidence type="ECO:0000313" key="4">
    <source>
        <dbReference type="EMBL" id="MFD2671375.1"/>
    </source>
</evidence>
<evidence type="ECO:0000256" key="1">
    <source>
        <dbReference type="SAM" id="MobiDB-lite"/>
    </source>
</evidence>
<feature type="domain" description="D-alanyl-D-alanine carboxypeptidase-like core" evidence="3">
    <location>
        <begin position="234"/>
        <end position="363"/>
    </location>
</feature>
<keyword evidence="4" id="KW-0645">Protease</keyword>
<dbReference type="RefSeq" id="WP_379928833.1">
    <property type="nucleotide sequence ID" value="NZ_JBHUMM010000010.1"/>
</dbReference>
<keyword evidence="4" id="KW-0121">Carboxypeptidase</keyword>
<dbReference type="InterPro" id="IPR003709">
    <property type="entry name" value="VanY-like_core_dom"/>
</dbReference>
<sequence>MQKQKPTYLISSLLILSVVLAGCQSSTENSVPDKLKGQTQTQSASDNGETNEARDDDDVNHKSEENDSGNEADADAGKSDPDPQSDDKFVLEPSELTLSPGDQVKLEALWLQKDGKRSTARDKPVSYTTSSPEWVKIMEDGQLHLSEETPVGAKITVSAELKSDGRRADSVITVTYALDKKLSNEQHDAIPVVSNPSDMAVVVNKQRSLPKDYKADDLVEPDVPFYVTGASEKKLMRKEAAEALESLFAAAEQDGIELAAVSGYRSYHIQKSIFEWNVANQGEEEARRYSAYPGTSEHQTGLAMDVSSKSAGYALEASFGDTEEGKWVAAHAAEHGFIIRYPLGKEAITGYAYEPWHLRYVGKTLAKTIMEEGTTLEEFFQEATPVSQP</sequence>
<keyword evidence="2" id="KW-0732">Signal</keyword>
<feature type="compositionally biased region" description="Basic and acidic residues" evidence="1">
    <location>
        <begin position="75"/>
        <end position="89"/>
    </location>
</feature>
<dbReference type="InterPro" id="IPR052179">
    <property type="entry name" value="DD-CPase-like"/>
</dbReference>
<dbReference type="PROSITE" id="PS51257">
    <property type="entry name" value="PROKAR_LIPOPROTEIN"/>
    <property type="match status" value="1"/>
</dbReference>
<gene>
    <name evidence="4" type="ORF">ACFSUC_07120</name>
</gene>
<dbReference type="Pfam" id="PF02557">
    <property type="entry name" value="VanY"/>
    <property type="match status" value="1"/>
</dbReference>
<dbReference type="Proteomes" id="UP001597497">
    <property type="component" value="Unassembled WGS sequence"/>
</dbReference>
<feature type="chain" id="PRO_5046598051" evidence="2">
    <location>
        <begin position="22"/>
        <end position="389"/>
    </location>
</feature>
<reference evidence="5" key="1">
    <citation type="journal article" date="2019" name="Int. J. Syst. Evol. Microbiol.">
        <title>The Global Catalogue of Microorganisms (GCM) 10K type strain sequencing project: providing services to taxonomists for standard genome sequencing and annotation.</title>
        <authorList>
            <consortium name="The Broad Institute Genomics Platform"/>
            <consortium name="The Broad Institute Genome Sequencing Center for Infectious Disease"/>
            <person name="Wu L."/>
            <person name="Ma J."/>
        </authorList>
    </citation>
    <scope>NUCLEOTIDE SEQUENCE [LARGE SCALE GENOMIC DNA]</scope>
    <source>
        <strain evidence="5">KCTC 33676</strain>
    </source>
</reference>